<protein>
    <recommendedName>
        <fullName evidence="3 4">Dephospho-CoA kinase</fullName>
        <ecNumber evidence="3 4">2.7.1.24</ecNumber>
    </recommendedName>
    <alternativeName>
        <fullName evidence="3">Dephosphocoenzyme A kinase</fullName>
    </alternativeName>
</protein>
<evidence type="ECO:0000313" key="6">
    <source>
        <dbReference type="Proteomes" id="UP000253975"/>
    </source>
</evidence>
<dbReference type="EMBL" id="PPTO01000002">
    <property type="protein sequence ID" value="RDB60622.1"/>
    <property type="molecule type" value="Genomic_DNA"/>
</dbReference>
<dbReference type="GO" id="GO:0005737">
    <property type="term" value="C:cytoplasm"/>
    <property type="evidence" value="ECO:0007669"/>
    <property type="project" value="UniProtKB-SubCell"/>
</dbReference>
<dbReference type="PANTHER" id="PTHR10695:SF46">
    <property type="entry name" value="BIFUNCTIONAL COENZYME A SYNTHASE-RELATED"/>
    <property type="match status" value="1"/>
</dbReference>
<dbReference type="SUPFAM" id="SSF52540">
    <property type="entry name" value="P-loop containing nucleoside triphosphate hydrolases"/>
    <property type="match status" value="1"/>
</dbReference>
<dbReference type="NCBIfam" id="TIGR00152">
    <property type="entry name" value="dephospho-CoA kinase"/>
    <property type="match status" value="1"/>
</dbReference>
<evidence type="ECO:0000256" key="3">
    <source>
        <dbReference type="HAMAP-Rule" id="MF_00376"/>
    </source>
</evidence>
<keyword evidence="2 3" id="KW-0067">ATP-binding</keyword>
<dbReference type="AlphaFoldDB" id="A0A369LNA8"/>
<comment type="function">
    <text evidence="3">Catalyzes the phosphorylation of the 3'-hydroxyl group of dephosphocoenzyme A to form coenzyme A.</text>
</comment>
<feature type="binding site" evidence="3">
    <location>
        <begin position="11"/>
        <end position="16"/>
    </location>
    <ligand>
        <name>ATP</name>
        <dbReference type="ChEBI" id="CHEBI:30616"/>
    </ligand>
</feature>
<keyword evidence="1 3" id="KW-0547">Nucleotide-binding</keyword>
<keyword evidence="3 5" id="KW-0418">Kinase</keyword>
<evidence type="ECO:0000256" key="4">
    <source>
        <dbReference type="NCBIfam" id="TIGR00152"/>
    </source>
</evidence>
<comment type="similarity">
    <text evidence="3">Belongs to the CoaE family.</text>
</comment>
<dbReference type="HAMAP" id="MF_00376">
    <property type="entry name" value="Dephospho_CoA_kinase"/>
    <property type="match status" value="1"/>
</dbReference>
<dbReference type="CDD" id="cd02022">
    <property type="entry name" value="DPCK"/>
    <property type="match status" value="1"/>
</dbReference>
<evidence type="ECO:0000256" key="2">
    <source>
        <dbReference type="ARBA" id="ARBA00022840"/>
    </source>
</evidence>
<dbReference type="UniPathway" id="UPA00241">
    <property type="reaction ID" value="UER00356"/>
</dbReference>
<organism evidence="5 6">
    <name type="scientific">Slackia isoflavoniconvertens</name>
    <dbReference type="NCBI Taxonomy" id="572010"/>
    <lineage>
        <taxon>Bacteria</taxon>
        <taxon>Bacillati</taxon>
        <taxon>Actinomycetota</taxon>
        <taxon>Coriobacteriia</taxon>
        <taxon>Eggerthellales</taxon>
        <taxon>Eggerthellaceae</taxon>
        <taxon>Slackia</taxon>
    </lineage>
</organism>
<keyword evidence="3" id="KW-0173">Coenzyme A biosynthesis</keyword>
<dbReference type="EC" id="2.7.1.24" evidence="3 4"/>
<dbReference type="Pfam" id="PF01121">
    <property type="entry name" value="CoaE"/>
    <property type="match status" value="1"/>
</dbReference>
<dbReference type="PANTHER" id="PTHR10695">
    <property type="entry name" value="DEPHOSPHO-COA KINASE-RELATED"/>
    <property type="match status" value="1"/>
</dbReference>
<dbReference type="InterPro" id="IPR001977">
    <property type="entry name" value="Depp_CoAkinase"/>
</dbReference>
<dbReference type="InterPro" id="IPR027417">
    <property type="entry name" value="P-loop_NTPase"/>
</dbReference>
<comment type="subcellular location">
    <subcellularLocation>
        <location evidence="3">Cytoplasm</location>
    </subcellularLocation>
</comment>
<proteinExistence type="inferred from homology"/>
<dbReference type="GO" id="GO:0004140">
    <property type="term" value="F:dephospho-CoA kinase activity"/>
    <property type="evidence" value="ECO:0007669"/>
    <property type="project" value="UniProtKB-UniRule"/>
</dbReference>
<dbReference type="Proteomes" id="UP000253975">
    <property type="component" value="Unassembled WGS sequence"/>
</dbReference>
<dbReference type="GO" id="GO:0005524">
    <property type="term" value="F:ATP binding"/>
    <property type="evidence" value="ECO:0007669"/>
    <property type="project" value="UniProtKB-UniRule"/>
</dbReference>
<keyword evidence="3" id="KW-0808">Transferase</keyword>
<accession>A0A369LNA8</accession>
<dbReference type="Gene3D" id="3.40.50.300">
    <property type="entry name" value="P-loop containing nucleotide triphosphate hydrolases"/>
    <property type="match status" value="1"/>
</dbReference>
<comment type="pathway">
    <text evidence="3">Cofactor biosynthesis; coenzyme A biosynthesis; CoA from (R)-pantothenate: step 5/5.</text>
</comment>
<keyword evidence="3" id="KW-0963">Cytoplasm</keyword>
<evidence type="ECO:0000313" key="5">
    <source>
        <dbReference type="EMBL" id="RDB60622.1"/>
    </source>
</evidence>
<sequence>MKTIALVGGIGSGKSTIAHMFAELGAGVINLDDVGHFVLTTPGVKYDIARTFGANVFDGRGEVVRSRLAAAAFDMPEHTEWLNAITHPVIMQECRRRIGELGQLHDMVVVEVTTGVESKRDVRWADALVAVVAPACVRMERACARGNQSTVDVSRRIALQKTDAQLAAIADFTIDNGSDLESAQAEVKRVYDAVMAQ</sequence>
<comment type="catalytic activity">
    <reaction evidence="3">
        <text>3'-dephospho-CoA + ATP = ADP + CoA + H(+)</text>
        <dbReference type="Rhea" id="RHEA:18245"/>
        <dbReference type="ChEBI" id="CHEBI:15378"/>
        <dbReference type="ChEBI" id="CHEBI:30616"/>
        <dbReference type="ChEBI" id="CHEBI:57287"/>
        <dbReference type="ChEBI" id="CHEBI:57328"/>
        <dbReference type="ChEBI" id="CHEBI:456216"/>
        <dbReference type="EC" id="2.7.1.24"/>
    </reaction>
</comment>
<reference evidence="5 6" key="1">
    <citation type="journal article" date="2018" name="Elife">
        <title>Discovery and characterization of a prevalent human gut bacterial enzyme sufficient for the inactivation of a family of plant toxins.</title>
        <authorList>
            <person name="Koppel N."/>
            <person name="Bisanz J.E."/>
            <person name="Pandelia M.E."/>
            <person name="Turnbaugh P.J."/>
            <person name="Balskus E.P."/>
        </authorList>
    </citation>
    <scope>NUCLEOTIDE SEQUENCE [LARGE SCALE GENOMIC DNA]</scope>
    <source>
        <strain evidence="5 6">OB21 GAM31</strain>
    </source>
</reference>
<dbReference type="RefSeq" id="WP_114614935.1">
    <property type="nucleotide sequence ID" value="NZ_PPTO01000002.1"/>
</dbReference>
<gene>
    <name evidence="3 5" type="primary">coaE</name>
    <name evidence="5" type="ORF">C1881_01700</name>
</gene>
<dbReference type="GO" id="GO:0015937">
    <property type="term" value="P:coenzyme A biosynthetic process"/>
    <property type="evidence" value="ECO:0007669"/>
    <property type="project" value="UniProtKB-UniRule"/>
</dbReference>
<comment type="caution">
    <text evidence="5">The sequence shown here is derived from an EMBL/GenBank/DDBJ whole genome shotgun (WGS) entry which is preliminary data.</text>
</comment>
<evidence type="ECO:0000256" key="1">
    <source>
        <dbReference type="ARBA" id="ARBA00022741"/>
    </source>
</evidence>
<name>A0A369LNA8_9ACTN</name>
<dbReference type="PROSITE" id="PS51219">
    <property type="entry name" value="DPCK"/>
    <property type="match status" value="1"/>
</dbReference>